<reference evidence="1" key="2">
    <citation type="submission" date="2020-11" db="EMBL/GenBank/DDBJ databases">
        <authorList>
            <person name="McCartney M.A."/>
            <person name="Auch B."/>
            <person name="Kono T."/>
            <person name="Mallez S."/>
            <person name="Becker A."/>
            <person name="Gohl D.M."/>
            <person name="Silverstein K.A.T."/>
            <person name="Koren S."/>
            <person name="Bechman K.B."/>
            <person name="Herman A."/>
            <person name="Abrahante J.E."/>
            <person name="Garbe J."/>
        </authorList>
    </citation>
    <scope>NUCLEOTIDE SEQUENCE</scope>
    <source>
        <strain evidence="1">Duluth1</strain>
        <tissue evidence="1">Whole animal</tissue>
    </source>
</reference>
<keyword evidence="2" id="KW-1185">Reference proteome</keyword>
<evidence type="ECO:0000313" key="1">
    <source>
        <dbReference type="EMBL" id="KAH3780845.1"/>
    </source>
</evidence>
<proteinExistence type="predicted"/>
<dbReference type="AlphaFoldDB" id="A0A9D4INE8"/>
<comment type="caution">
    <text evidence="1">The sequence shown here is derived from an EMBL/GenBank/DDBJ whole genome shotgun (WGS) entry which is preliminary data.</text>
</comment>
<dbReference type="Proteomes" id="UP000828390">
    <property type="component" value="Unassembled WGS sequence"/>
</dbReference>
<reference evidence="1" key="1">
    <citation type="journal article" date="2019" name="bioRxiv">
        <title>The Genome of the Zebra Mussel, Dreissena polymorpha: A Resource for Invasive Species Research.</title>
        <authorList>
            <person name="McCartney M.A."/>
            <person name="Auch B."/>
            <person name="Kono T."/>
            <person name="Mallez S."/>
            <person name="Zhang Y."/>
            <person name="Obille A."/>
            <person name="Becker A."/>
            <person name="Abrahante J.E."/>
            <person name="Garbe J."/>
            <person name="Badalamenti J.P."/>
            <person name="Herman A."/>
            <person name="Mangelson H."/>
            <person name="Liachko I."/>
            <person name="Sullivan S."/>
            <person name="Sone E.D."/>
            <person name="Koren S."/>
            <person name="Silverstein K.A.T."/>
            <person name="Beckman K.B."/>
            <person name="Gohl D.M."/>
        </authorList>
    </citation>
    <scope>NUCLEOTIDE SEQUENCE</scope>
    <source>
        <strain evidence="1">Duluth1</strain>
        <tissue evidence="1">Whole animal</tissue>
    </source>
</reference>
<protein>
    <submittedName>
        <fullName evidence="1">Uncharacterized protein</fullName>
    </submittedName>
</protein>
<gene>
    <name evidence="1" type="ORF">DPMN_158667</name>
</gene>
<dbReference type="EMBL" id="JAIWYP010000008">
    <property type="protein sequence ID" value="KAH3780845.1"/>
    <property type="molecule type" value="Genomic_DNA"/>
</dbReference>
<organism evidence="1 2">
    <name type="scientific">Dreissena polymorpha</name>
    <name type="common">Zebra mussel</name>
    <name type="synonym">Mytilus polymorpha</name>
    <dbReference type="NCBI Taxonomy" id="45954"/>
    <lineage>
        <taxon>Eukaryota</taxon>
        <taxon>Metazoa</taxon>
        <taxon>Spiralia</taxon>
        <taxon>Lophotrochozoa</taxon>
        <taxon>Mollusca</taxon>
        <taxon>Bivalvia</taxon>
        <taxon>Autobranchia</taxon>
        <taxon>Heteroconchia</taxon>
        <taxon>Euheterodonta</taxon>
        <taxon>Imparidentia</taxon>
        <taxon>Neoheterodontei</taxon>
        <taxon>Myida</taxon>
        <taxon>Dreissenoidea</taxon>
        <taxon>Dreissenidae</taxon>
        <taxon>Dreissena</taxon>
    </lineage>
</organism>
<sequence>MVRRDRTRGKLATALDEETSVELLNTLYRGQPRVLHVVMTCNTRESHVIIRVPAVIKTLEDAVRRESLAGCHGQSMVIGGVFRAGIKGNGVFFAAYHLQELTPLALHMAGVVSRA</sequence>
<name>A0A9D4INE8_DREPO</name>
<evidence type="ECO:0000313" key="2">
    <source>
        <dbReference type="Proteomes" id="UP000828390"/>
    </source>
</evidence>
<accession>A0A9D4INE8</accession>